<proteinExistence type="predicted"/>
<gene>
    <name evidence="1" type="ORF">BDM02DRAFT_3190349</name>
</gene>
<dbReference type="Proteomes" id="UP000886501">
    <property type="component" value="Unassembled WGS sequence"/>
</dbReference>
<evidence type="ECO:0000313" key="1">
    <source>
        <dbReference type="EMBL" id="KAF9644723.1"/>
    </source>
</evidence>
<name>A0ACB6Z5Z8_THEGA</name>
<evidence type="ECO:0000313" key="2">
    <source>
        <dbReference type="Proteomes" id="UP000886501"/>
    </source>
</evidence>
<accession>A0ACB6Z5Z8</accession>
<reference evidence="1" key="2">
    <citation type="journal article" date="2020" name="Nat. Commun.">
        <title>Large-scale genome sequencing of mycorrhizal fungi provides insights into the early evolution of symbiotic traits.</title>
        <authorList>
            <person name="Miyauchi S."/>
            <person name="Kiss E."/>
            <person name="Kuo A."/>
            <person name="Drula E."/>
            <person name="Kohler A."/>
            <person name="Sanchez-Garcia M."/>
            <person name="Morin E."/>
            <person name="Andreopoulos B."/>
            <person name="Barry K.W."/>
            <person name="Bonito G."/>
            <person name="Buee M."/>
            <person name="Carver A."/>
            <person name="Chen C."/>
            <person name="Cichocki N."/>
            <person name="Clum A."/>
            <person name="Culley D."/>
            <person name="Crous P.W."/>
            <person name="Fauchery L."/>
            <person name="Girlanda M."/>
            <person name="Hayes R.D."/>
            <person name="Keri Z."/>
            <person name="LaButti K."/>
            <person name="Lipzen A."/>
            <person name="Lombard V."/>
            <person name="Magnuson J."/>
            <person name="Maillard F."/>
            <person name="Murat C."/>
            <person name="Nolan M."/>
            <person name="Ohm R.A."/>
            <person name="Pangilinan J."/>
            <person name="Pereira M.F."/>
            <person name="Perotto S."/>
            <person name="Peter M."/>
            <person name="Pfister S."/>
            <person name="Riley R."/>
            <person name="Sitrit Y."/>
            <person name="Stielow J.B."/>
            <person name="Szollosi G."/>
            <person name="Zifcakova L."/>
            <person name="Stursova M."/>
            <person name="Spatafora J.W."/>
            <person name="Tedersoo L."/>
            <person name="Vaario L.M."/>
            <person name="Yamada A."/>
            <person name="Yan M."/>
            <person name="Wang P."/>
            <person name="Xu J."/>
            <person name="Bruns T."/>
            <person name="Baldrian P."/>
            <person name="Vilgalys R."/>
            <person name="Dunand C."/>
            <person name="Henrissat B."/>
            <person name="Grigoriev I.V."/>
            <person name="Hibbett D."/>
            <person name="Nagy L.G."/>
            <person name="Martin F.M."/>
        </authorList>
    </citation>
    <scope>NUCLEOTIDE SEQUENCE</scope>
    <source>
        <strain evidence="1">P2</strain>
    </source>
</reference>
<reference evidence="1" key="1">
    <citation type="submission" date="2019-10" db="EMBL/GenBank/DDBJ databases">
        <authorList>
            <consortium name="DOE Joint Genome Institute"/>
            <person name="Kuo A."/>
            <person name="Miyauchi S."/>
            <person name="Kiss E."/>
            <person name="Drula E."/>
            <person name="Kohler A."/>
            <person name="Sanchez-Garcia M."/>
            <person name="Andreopoulos B."/>
            <person name="Barry K.W."/>
            <person name="Bonito G."/>
            <person name="Buee M."/>
            <person name="Carver A."/>
            <person name="Chen C."/>
            <person name="Cichocki N."/>
            <person name="Clum A."/>
            <person name="Culley D."/>
            <person name="Crous P.W."/>
            <person name="Fauchery L."/>
            <person name="Girlanda M."/>
            <person name="Hayes R."/>
            <person name="Keri Z."/>
            <person name="Labutti K."/>
            <person name="Lipzen A."/>
            <person name="Lombard V."/>
            <person name="Magnuson J."/>
            <person name="Maillard F."/>
            <person name="Morin E."/>
            <person name="Murat C."/>
            <person name="Nolan M."/>
            <person name="Ohm R."/>
            <person name="Pangilinan J."/>
            <person name="Pereira M."/>
            <person name="Perotto S."/>
            <person name="Peter M."/>
            <person name="Riley R."/>
            <person name="Sitrit Y."/>
            <person name="Stielow B."/>
            <person name="Szollosi G."/>
            <person name="Zifcakova L."/>
            <person name="Stursova M."/>
            <person name="Spatafora J.W."/>
            <person name="Tedersoo L."/>
            <person name="Vaario L.-M."/>
            <person name="Yamada A."/>
            <person name="Yan M."/>
            <person name="Wang P."/>
            <person name="Xu J."/>
            <person name="Bruns T."/>
            <person name="Baldrian P."/>
            <person name="Vilgalys R."/>
            <person name="Henrissat B."/>
            <person name="Grigoriev I.V."/>
            <person name="Hibbett D."/>
            <person name="Nagy L.G."/>
            <person name="Martin F.M."/>
        </authorList>
    </citation>
    <scope>NUCLEOTIDE SEQUENCE</scope>
    <source>
        <strain evidence="1">P2</strain>
    </source>
</reference>
<dbReference type="EMBL" id="MU118123">
    <property type="protein sequence ID" value="KAF9644723.1"/>
    <property type="molecule type" value="Genomic_DNA"/>
</dbReference>
<organism evidence="1 2">
    <name type="scientific">Thelephora ganbajun</name>
    <name type="common">Ganba fungus</name>
    <dbReference type="NCBI Taxonomy" id="370292"/>
    <lineage>
        <taxon>Eukaryota</taxon>
        <taxon>Fungi</taxon>
        <taxon>Dikarya</taxon>
        <taxon>Basidiomycota</taxon>
        <taxon>Agaricomycotina</taxon>
        <taxon>Agaricomycetes</taxon>
        <taxon>Thelephorales</taxon>
        <taxon>Thelephoraceae</taxon>
        <taxon>Thelephora</taxon>
    </lineage>
</organism>
<keyword evidence="2" id="KW-1185">Reference proteome</keyword>
<comment type="caution">
    <text evidence="1">The sequence shown here is derived from an EMBL/GenBank/DDBJ whole genome shotgun (WGS) entry which is preliminary data.</text>
</comment>
<sequence>MLSAHLSPPPLHIPVTLKHYDAWLTHSKKQHCDACKHPYSFTKVLRRLVQQFFSALLFSIRAILVTLPWTTLWTWRAYFTMGGIAEGPSTVFNVTLFPNLSDPTQAWFPLLAMRLWWFVDRERFTRRADVHPIAATVQVETEGTVVDCSIRSGVYAPHPSLRHPLLSAPNSCLASGYRPMEAAFKEAGCLVELQREGGWRRVPANANITIVQGVRATVEVTEDGRPINEAEARLLELQNAEAEQHKRNVDEDYTLVYTSPMVAGPVLLNRRFFLLFAARQVHDGYSFVVGFHLLWGCWFVAQAIERLDRHRQRKENGSPSYMAFFLVFVIPTLIGLVMEMYVLLPIKLIYDPNLVVKVKLAEMWVLGLFYTKVILRLPGFEAPQRMDEGI</sequence>
<protein>
    <submittedName>
        <fullName evidence="1">Uncharacterized protein</fullName>
    </submittedName>
</protein>